<evidence type="ECO:0000313" key="2">
    <source>
        <dbReference type="Proteomes" id="UP000886819"/>
    </source>
</evidence>
<protein>
    <submittedName>
        <fullName evidence="1">Uncharacterized protein</fullName>
    </submittedName>
</protein>
<accession>A0A9D1CJD7</accession>
<dbReference type="AlphaFoldDB" id="A0A9D1CJD7"/>
<name>A0A9D1CJD7_9FIRM</name>
<dbReference type="EMBL" id="DVFI01000122">
    <property type="protein sequence ID" value="HIQ63695.1"/>
    <property type="molecule type" value="Genomic_DNA"/>
</dbReference>
<gene>
    <name evidence="1" type="ORF">IAA66_08975</name>
</gene>
<evidence type="ECO:0000313" key="1">
    <source>
        <dbReference type="EMBL" id="HIQ63695.1"/>
    </source>
</evidence>
<proteinExistence type="predicted"/>
<reference evidence="1" key="2">
    <citation type="journal article" date="2021" name="PeerJ">
        <title>Extensive microbial diversity within the chicken gut microbiome revealed by metagenomics and culture.</title>
        <authorList>
            <person name="Gilroy R."/>
            <person name="Ravi A."/>
            <person name="Getino M."/>
            <person name="Pursley I."/>
            <person name="Horton D.L."/>
            <person name="Alikhan N.F."/>
            <person name="Baker D."/>
            <person name="Gharbi K."/>
            <person name="Hall N."/>
            <person name="Watson M."/>
            <person name="Adriaenssens E.M."/>
            <person name="Foster-Nyarko E."/>
            <person name="Jarju S."/>
            <person name="Secka A."/>
            <person name="Antonio M."/>
            <person name="Oren A."/>
            <person name="Chaudhuri R.R."/>
            <person name="La Ragione R."/>
            <person name="Hildebrand F."/>
            <person name="Pallen M.J."/>
        </authorList>
    </citation>
    <scope>NUCLEOTIDE SEQUENCE</scope>
    <source>
        <strain evidence="1">ChiHile30-977</strain>
    </source>
</reference>
<sequence>MTIRKRHGRCWEVLNEEGEVVAVFSRKQYAIMFIEDQNKKEEPHE</sequence>
<comment type="caution">
    <text evidence="1">The sequence shown here is derived from an EMBL/GenBank/DDBJ whole genome shotgun (WGS) entry which is preliminary data.</text>
</comment>
<organism evidence="1 2">
    <name type="scientific">Candidatus Avichristensenella intestinipullorum</name>
    <dbReference type="NCBI Taxonomy" id="2840693"/>
    <lineage>
        <taxon>Bacteria</taxon>
        <taxon>Bacillati</taxon>
        <taxon>Bacillota</taxon>
        <taxon>Clostridia</taxon>
        <taxon>Candidatus Avichristensenella</taxon>
    </lineage>
</organism>
<reference evidence="1" key="1">
    <citation type="submission" date="2020-10" db="EMBL/GenBank/DDBJ databases">
        <authorList>
            <person name="Gilroy R."/>
        </authorList>
    </citation>
    <scope>NUCLEOTIDE SEQUENCE</scope>
    <source>
        <strain evidence="1">ChiHile30-977</strain>
    </source>
</reference>
<dbReference type="Proteomes" id="UP000886819">
    <property type="component" value="Unassembled WGS sequence"/>
</dbReference>